<feature type="region of interest" description="Disordered" evidence="1">
    <location>
        <begin position="932"/>
        <end position="1001"/>
    </location>
</feature>
<reference evidence="2" key="1">
    <citation type="journal article" date="2019" name="Sci. Rep.">
        <title>Draft genome of Tanacetum cinerariifolium, the natural source of mosquito coil.</title>
        <authorList>
            <person name="Yamashiro T."/>
            <person name="Shiraishi A."/>
            <person name="Satake H."/>
            <person name="Nakayama K."/>
        </authorList>
    </citation>
    <scope>NUCLEOTIDE SEQUENCE</scope>
</reference>
<feature type="compositionally biased region" description="Basic residues" evidence="1">
    <location>
        <begin position="511"/>
        <end position="525"/>
    </location>
</feature>
<feature type="region of interest" description="Disordered" evidence="1">
    <location>
        <begin position="830"/>
        <end position="862"/>
    </location>
</feature>
<feature type="region of interest" description="Disordered" evidence="1">
    <location>
        <begin position="634"/>
        <end position="771"/>
    </location>
</feature>
<feature type="compositionally biased region" description="Polar residues" evidence="1">
    <location>
        <begin position="687"/>
        <end position="721"/>
    </location>
</feature>
<proteinExistence type="predicted"/>
<feature type="compositionally biased region" description="Pro residues" evidence="1">
    <location>
        <begin position="946"/>
        <end position="964"/>
    </location>
</feature>
<protein>
    <submittedName>
        <fullName evidence="2">Uncharacterized protein</fullName>
    </submittedName>
</protein>
<accession>A0A699HVJ9</accession>
<feature type="non-terminal residue" evidence="2">
    <location>
        <position position="1"/>
    </location>
</feature>
<feature type="compositionally biased region" description="Low complexity" evidence="1">
    <location>
        <begin position="845"/>
        <end position="855"/>
    </location>
</feature>
<evidence type="ECO:0000313" key="2">
    <source>
        <dbReference type="EMBL" id="GEY66416.1"/>
    </source>
</evidence>
<sequence>QAQPNLYNGHEIIKDNYIRAIVHNSEDTLEIADITRKKMNDKMNDRECVTRKVKIAPHDYSKENLLATFTPQKQLTPEQIFWSNDLMKIKSEALRERTKVSRPIKTFTVYPPNTPAALVPKVLPTKIQVKILIFTLIQLFSEFVQTCKKRITPSTITDGEMGFEQTKACYLQEVIPFFKTLKDNFEGIQKAVTKEVKEMKVFCVETNSELNAARFTNMYVANTTAETRCLALEAELDNLRETNNWDNQTELINHFSKLEELSQLHLKESVETIRDIIEEAKVVRPLDRSIVSACRYTKHSQELLEYTIGTCPQGSQPRAKQLAYTPLIRKKQVTISQPSNKLDSTTHPHVVTVTSQSTNVPVPPSTGVDCYTIACGSPPMSHVKLNRISLAKDKMGDVNAPSDQTPTMAPPVRADDQILPHIRWIPIGKSNCYLDLEKSQSNPIYKIAVDLLKNTNFFRAFTASSNLPSIYIQQEKEGHSDCDSKHLVHQADHPPSLEEAQATGTTDKPSKAKRIKRSASRKTHQPRSSPKSVGESEAEEVHAEELQVADEDADFQKAVEESMKHAYALPKGPLPLVVIREPKSGKYQPLLEVPGKGKAKVSEEQVAHDLLSLQMHKKTSPADHYIFQRRVSKPTASSFHDESPYEVLGQSDSEEESKKIGLGIEKGSQDEGQAGRDPNAQAEGELGSNTGAQAEGQAGSNPNETFEGQAGSNPDETSEGQAGSDPGNAEARVQSTSSHVVHVGSDREHMDLDLADEEPVLLEEPASSSGTLSSLQHLSIDFSFGDQFFSDKPSDADKSAKTEVESMVNVSIQQALSSISLMTSPIIDLTSRPESPKEHQQLKATTTDTTTTTTTLLPPQAPQQSMTEACIHSNNWTSLNRDLPKADMKEILHQRMWETDSYKSHKDHMQLFKALEKSINRDQSKELAHDLAEARKKRKKGRESPKTPPGSPSHHPPPPPPPAGPSGKSGAPRASRSQVKPPPPPPPPPTSTNQDNLDMDEAMGPDEQVQLSDEEDIGSAHIPTVNLRQGWWKPFEEERPTTPKPAWSIRSSNVPFPTNNWASTLASNYSPPPEDSLLVQTAYEIVKVFHPDVVHFQYQMEECHKLLTDSVDDPVLRHNVSKPLPLGGPPGQVTIQFDFFFNKDLEYLRYDSKGHQFWSEEECKYDIAAMYGISHWWFQRQRFYIDRHTFEGDRSTVKTHMQILSVVRIEFFSMYGYDYMKKIVLCRADLNEHVIAERDFKYLYPSDFKDLNLLNLQGLLNHLPPKDKKILTTAVNQWTRQLVIR</sequence>
<feature type="compositionally biased region" description="Basic and acidic residues" evidence="1">
    <location>
        <begin position="481"/>
        <end position="496"/>
    </location>
</feature>
<evidence type="ECO:0000256" key="1">
    <source>
        <dbReference type="SAM" id="MobiDB-lite"/>
    </source>
</evidence>
<comment type="caution">
    <text evidence="2">The sequence shown here is derived from an EMBL/GenBank/DDBJ whole genome shotgun (WGS) entry which is preliminary data.</text>
</comment>
<feature type="compositionally biased region" description="Pro residues" evidence="1">
    <location>
        <begin position="980"/>
        <end position="990"/>
    </location>
</feature>
<organism evidence="2">
    <name type="scientific">Tanacetum cinerariifolium</name>
    <name type="common">Dalmatian daisy</name>
    <name type="synonym">Chrysanthemum cinerariifolium</name>
    <dbReference type="NCBI Taxonomy" id="118510"/>
    <lineage>
        <taxon>Eukaryota</taxon>
        <taxon>Viridiplantae</taxon>
        <taxon>Streptophyta</taxon>
        <taxon>Embryophyta</taxon>
        <taxon>Tracheophyta</taxon>
        <taxon>Spermatophyta</taxon>
        <taxon>Magnoliopsida</taxon>
        <taxon>eudicotyledons</taxon>
        <taxon>Gunneridae</taxon>
        <taxon>Pentapetalae</taxon>
        <taxon>asterids</taxon>
        <taxon>campanulids</taxon>
        <taxon>Asterales</taxon>
        <taxon>Asteraceae</taxon>
        <taxon>Asteroideae</taxon>
        <taxon>Anthemideae</taxon>
        <taxon>Anthemidinae</taxon>
        <taxon>Tanacetum</taxon>
    </lineage>
</organism>
<gene>
    <name evidence="2" type="ORF">Tci_438390</name>
</gene>
<name>A0A699HVJ9_TANCI</name>
<dbReference type="EMBL" id="BKCJ010198194">
    <property type="protein sequence ID" value="GEY66416.1"/>
    <property type="molecule type" value="Genomic_DNA"/>
</dbReference>
<feature type="region of interest" description="Disordered" evidence="1">
    <location>
        <begin position="481"/>
        <end position="549"/>
    </location>
</feature>